<feature type="transmembrane region" description="Helical" evidence="8">
    <location>
        <begin position="120"/>
        <end position="138"/>
    </location>
</feature>
<keyword evidence="2" id="KW-1003">Cell membrane</keyword>
<name>A0ABV5YM62_9ACTN</name>
<organism evidence="9 10">
    <name type="scientific">Actinoallomurus acaciae</name>
    <dbReference type="NCBI Taxonomy" id="502577"/>
    <lineage>
        <taxon>Bacteria</taxon>
        <taxon>Bacillati</taxon>
        <taxon>Actinomycetota</taxon>
        <taxon>Actinomycetes</taxon>
        <taxon>Streptosporangiales</taxon>
        <taxon>Thermomonosporaceae</taxon>
        <taxon>Actinoallomurus</taxon>
    </lineage>
</organism>
<evidence type="ECO:0000256" key="2">
    <source>
        <dbReference type="ARBA" id="ARBA00022475"/>
    </source>
</evidence>
<evidence type="ECO:0000313" key="9">
    <source>
        <dbReference type="EMBL" id="MFB9836135.1"/>
    </source>
</evidence>
<feature type="transmembrane region" description="Helical" evidence="8">
    <location>
        <begin position="260"/>
        <end position="278"/>
    </location>
</feature>
<accession>A0ABV5YM62</accession>
<keyword evidence="5 8" id="KW-1133">Transmembrane helix</keyword>
<dbReference type="Pfam" id="PF09594">
    <property type="entry name" value="GT87"/>
    <property type="match status" value="1"/>
</dbReference>
<reference evidence="9 10" key="1">
    <citation type="submission" date="2024-09" db="EMBL/GenBank/DDBJ databases">
        <authorList>
            <person name="Sun Q."/>
            <person name="Mori K."/>
        </authorList>
    </citation>
    <scope>NUCLEOTIDE SEQUENCE [LARGE SCALE GENOMIC DNA]</scope>
    <source>
        <strain evidence="9 10">TBRC 0563</strain>
    </source>
</reference>
<evidence type="ECO:0000256" key="3">
    <source>
        <dbReference type="ARBA" id="ARBA00022679"/>
    </source>
</evidence>
<evidence type="ECO:0000256" key="6">
    <source>
        <dbReference type="ARBA" id="ARBA00023136"/>
    </source>
</evidence>
<dbReference type="InterPro" id="IPR018584">
    <property type="entry name" value="GT87"/>
</dbReference>
<evidence type="ECO:0000256" key="1">
    <source>
        <dbReference type="ARBA" id="ARBA00004651"/>
    </source>
</evidence>
<comment type="similarity">
    <text evidence="7">Belongs to the glycosyltransferase 87 family.</text>
</comment>
<evidence type="ECO:0000256" key="8">
    <source>
        <dbReference type="SAM" id="Phobius"/>
    </source>
</evidence>
<keyword evidence="4 8" id="KW-0812">Transmembrane</keyword>
<keyword evidence="10" id="KW-1185">Reference proteome</keyword>
<feature type="transmembrane region" description="Helical" evidence="8">
    <location>
        <begin position="173"/>
        <end position="194"/>
    </location>
</feature>
<evidence type="ECO:0000313" key="10">
    <source>
        <dbReference type="Proteomes" id="UP001589627"/>
    </source>
</evidence>
<feature type="transmembrane region" description="Helical" evidence="8">
    <location>
        <begin position="201"/>
        <end position="219"/>
    </location>
</feature>
<comment type="subcellular location">
    <subcellularLocation>
        <location evidence="1">Cell membrane</location>
        <topology evidence="1">Multi-pass membrane protein</topology>
    </subcellularLocation>
</comment>
<protein>
    <submittedName>
        <fullName evidence="9">Glycosyltransferase 87 family protein</fullName>
    </submittedName>
</protein>
<dbReference type="RefSeq" id="WP_378208719.1">
    <property type="nucleotide sequence ID" value="NZ_JBHLZP010000254.1"/>
</dbReference>
<evidence type="ECO:0000256" key="5">
    <source>
        <dbReference type="ARBA" id="ARBA00022989"/>
    </source>
</evidence>
<dbReference type="Proteomes" id="UP001589627">
    <property type="component" value="Unassembled WGS sequence"/>
</dbReference>
<keyword evidence="3" id="KW-0808">Transferase</keyword>
<feature type="transmembrane region" description="Helical" evidence="8">
    <location>
        <begin position="12"/>
        <end position="32"/>
    </location>
</feature>
<evidence type="ECO:0000256" key="7">
    <source>
        <dbReference type="ARBA" id="ARBA00024033"/>
    </source>
</evidence>
<dbReference type="EMBL" id="JBHLZP010000254">
    <property type="protein sequence ID" value="MFB9836135.1"/>
    <property type="molecule type" value="Genomic_DNA"/>
</dbReference>
<comment type="caution">
    <text evidence="9">The sequence shown here is derived from an EMBL/GenBank/DDBJ whole genome shotgun (WGS) entry which is preliminary data.</text>
</comment>
<feature type="transmembrane region" description="Helical" evidence="8">
    <location>
        <begin position="333"/>
        <end position="355"/>
    </location>
</feature>
<gene>
    <name evidence="9" type="ORF">ACFFNX_28540</name>
</gene>
<keyword evidence="6 8" id="KW-0472">Membrane</keyword>
<feature type="transmembrane region" description="Helical" evidence="8">
    <location>
        <begin position="367"/>
        <end position="386"/>
    </location>
</feature>
<feature type="transmembrane region" description="Helical" evidence="8">
    <location>
        <begin position="299"/>
        <end position="321"/>
    </location>
</feature>
<feature type="transmembrane region" description="Helical" evidence="8">
    <location>
        <begin position="95"/>
        <end position="114"/>
    </location>
</feature>
<proteinExistence type="inferred from homology"/>
<sequence>MGGRRTIRGAVIVTTAVAIAAVAVAPLVLHWLTNQPDQRLVDLDVYRSGGQAVLRGAPVYDFLTQPPQLLPFTYPTFAVLLAVPLALIPWTAAQWLWTALIFVAMTLVVRFSFARLLGRIRPWAPIMIGVLVALCAYAMPLRDQVRFGQVDIMLVAMCVADVAPGRTRWPRGVLVGLATAIKLVPGVFVIYFLITGRRREAINAAVAAVAATLLTFLVLPADSADYWFRALFDSDRLGSNNATTNQSIRGMLLRLYWPDAVTSLIWLACVAIVAYLGFRAARAAWRDGDEIRGVAITGLIAVLVSPVSWIHHLAWLVVIFGALVGDGRDLRRIALAAGAWLFYVLQVPWWGITLLAHHIGPRFLGRIVQDAYGLGALLLLLVLWRIRRYTINSQSDGPDTSRNEPRVGTLNS</sequence>
<evidence type="ECO:0000256" key="4">
    <source>
        <dbReference type="ARBA" id="ARBA00022692"/>
    </source>
</evidence>